<dbReference type="AlphaFoldDB" id="A0A815QQJ2"/>
<dbReference type="PANTHER" id="PTHR35450">
    <property type="entry name" value="REVERSE TRANSCRIPTASE DOMAIN-CONTAINING PROTEIN"/>
    <property type="match status" value="1"/>
</dbReference>
<dbReference type="SUPFAM" id="SSF56672">
    <property type="entry name" value="DNA/RNA polymerases"/>
    <property type="match status" value="1"/>
</dbReference>
<evidence type="ECO:0000313" key="4">
    <source>
        <dbReference type="Proteomes" id="UP000663891"/>
    </source>
</evidence>
<dbReference type="PANTHER" id="PTHR35450:SF2">
    <property type="entry name" value="REVERSE TRANSCRIPTASE DOMAIN-CONTAINING PROTEIN"/>
    <property type="match status" value="1"/>
</dbReference>
<dbReference type="PROSITE" id="PS50878">
    <property type="entry name" value="RT_POL"/>
    <property type="match status" value="1"/>
</dbReference>
<gene>
    <name evidence="3" type="ORF">VCS650_LOCUS40343</name>
</gene>
<organism evidence="3 4">
    <name type="scientific">Adineta steineri</name>
    <dbReference type="NCBI Taxonomy" id="433720"/>
    <lineage>
        <taxon>Eukaryota</taxon>
        <taxon>Metazoa</taxon>
        <taxon>Spiralia</taxon>
        <taxon>Gnathifera</taxon>
        <taxon>Rotifera</taxon>
        <taxon>Eurotatoria</taxon>
        <taxon>Bdelloidea</taxon>
        <taxon>Adinetida</taxon>
        <taxon>Adinetidae</taxon>
        <taxon>Adineta</taxon>
    </lineage>
</organism>
<protein>
    <recommendedName>
        <fullName evidence="2">Reverse transcriptase domain-containing protein</fullName>
    </recommendedName>
</protein>
<feature type="region of interest" description="Disordered" evidence="1">
    <location>
        <begin position="1"/>
        <end position="60"/>
    </location>
</feature>
<evidence type="ECO:0000256" key="1">
    <source>
        <dbReference type="SAM" id="MobiDB-lite"/>
    </source>
</evidence>
<dbReference type="OrthoDB" id="8063823at2759"/>
<name>A0A815QQJ2_9BILA</name>
<proteinExistence type="predicted"/>
<sequence length="607" mass="68918">MTQQLGNDGNTRSPSVIPKTQKIADVQNIDTPVNDRKQSDDEQDNGDHGISNNTRKENNVEMKETDKKYYCEFCASDGFAKKVSCSQHMRHRHLNEYNATTEVPMKKRLWTRDDMLILAELEANLTSIETINSNSALALKLPSRSREATKKRRQNYRIQDAATTDVSKAFDSVPHEPVKRALLRNECPFEFIDLFNNQYENSYTALSYADRSSRLIALRRGVKQGDPMSSILFNLVIDELFEILGDRFGYELDGVGSVNARAFADDIALMSGSELGMQQLLSKTEKFLTARRLELNTGKCISICLRKVGKVKKSQIADSSVTNPPRFTVKNKSIQLLEVDKFCRYLGVQFTPLGAVDPRVSMSELNSALTSLAKAPLKPQQKVAMLRTYLIPRFIFAFTHTECYPKLIGQQDRLIRRWLKATLRLPTLVCTEFFYLSVREGGLRIGKFYDTIGIAKIRLYSSFFRAGDECLRFLVDTQGSAMHSRWCNAMKLSDRPSAADINQSNVLLINESRIRLAETVHGSVSTVFRESSITNQWLSGYTRIMKGRAYIKAIQMRTNRIPTRVSTTRGQNTNKACRRCDLAGETLIHILQTCSLTQDIRDILLQF</sequence>
<dbReference type="Proteomes" id="UP000663891">
    <property type="component" value="Unassembled WGS sequence"/>
</dbReference>
<dbReference type="Pfam" id="PF00078">
    <property type="entry name" value="RVT_1"/>
    <property type="match status" value="1"/>
</dbReference>
<feature type="domain" description="Reverse transcriptase" evidence="2">
    <location>
        <begin position="1"/>
        <end position="350"/>
    </location>
</feature>
<evidence type="ECO:0000313" key="3">
    <source>
        <dbReference type="EMBL" id="CAF1466396.1"/>
    </source>
</evidence>
<comment type="caution">
    <text evidence="3">The sequence shown here is derived from an EMBL/GenBank/DDBJ whole genome shotgun (WGS) entry which is preliminary data.</text>
</comment>
<dbReference type="InterPro" id="IPR000477">
    <property type="entry name" value="RT_dom"/>
</dbReference>
<dbReference type="EMBL" id="CAJNON010001489">
    <property type="protein sequence ID" value="CAF1466396.1"/>
    <property type="molecule type" value="Genomic_DNA"/>
</dbReference>
<accession>A0A815QQJ2</accession>
<dbReference type="InterPro" id="IPR043502">
    <property type="entry name" value="DNA/RNA_pol_sf"/>
</dbReference>
<evidence type="ECO:0000259" key="2">
    <source>
        <dbReference type="PROSITE" id="PS50878"/>
    </source>
</evidence>
<reference evidence="3" key="1">
    <citation type="submission" date="2021-02" db="EMBL/GenBank/DDBJ databases">
        <authorList>
            <person name="Nowell W R."/>
        </authorList>
    </citation>
    <scope>NUCLEOTIDE SEQUENCE</scope>
</reference>
<feature type="compositionally biased region" description="Polar residues" evidence="1">
    <location>
        <begin position="1"/>
        <end position="14"/>
    </location>
</feature>